<dbReference type="PROSITE" id="PS50089">
    <property type="entry name" value="ZF_RING_2"/>
    <property type="match status" value="1"/>
</dbReference>
<evidence type="ECO:0000256" key="1">
    <source>
        <dbReference type="ARBA" id="ARBA00000900"/>
    </source>
</evidence>
<keyword evidence="11 17" id="KW-0833">Ubl conjugation pathway</keyword>
<reference evidence="21" key="1">
    <citation type="journal article" date="2023" name="Mol. Phylogenet. Evol.">
        <title>Genome-scale phylogeny and comparative genomics of the fungal order Sordariales.</title>
        <authorList>
            <person name="Hensen N."/>
            <person name="Bonometti L."/>
            <person name="Westerberg I."/>
            <person name="Brannstrom I.O."/>
            <person name="Guillou S."/>
            <person name="Cros-Aarteil S."/>
            <person name="Calhoun S."/>
            <person name="Haridas S."/>
            <person name="Kuo A."/>
            <person name="Mondo S."/>
            <person name="Pangilinan J."/>
            <person name="Riley R."/>
            <person name="LaButti K."/>
            <person name="Andreopoulos B."/>
            <person name="Lipzen A."/>
            <person name="Chen C."/>
            <person name="Yan M."/>
            <person name="Daum C."/>
            <person name="Ng V."/>
            <person name="Clum A."/>
            <person name="Steindorff A."/>
            <person name="Ohm R.A."/>
            <person name="Martin F."/>
            <person name="Silar P."/>
            <person name="Natvig D.O."/>
            <person name="Lalanne C."/>
            <person name="Gautier V."/>
            <person name="Ament-Velasquez S.L."/>
            <person name="Kruys A."/>
            <person name="Hutchinson M.I."/>
            <person name="Powell A.J."/>
            <person name="Barry K."/>
            <person name="Miller A.N."/>
            <person name="Grigoriev I.V."/>
            <person name="Debuchy R."/>
            <person name="Gladieux P."/>
            <person name="Hiltunen Thoren M."/>
            <person name="Johannesson H."/>
        </authorList>
    </citation>
    <scope>NUCLEOTIDE SEQUENCE</scope>
    <source>
        <strain evidence="21">SMH4131-1</strain>
    </source>
</reference>
<dbReference type="PROSITE" id="PS00518">
    <property type="entry name" value="ZF_RING_1"/>
    <property type="match status" value="1"/>
</dbReference>
<gene>
    <name evidence="21" type="ORF">B0T19DRAFT_373578</name>
</gene>
<dbReference type="GO" id="GO:0003697">
    <property type="term" value="F:single-stranded DNA binding"/>
    <property type="evidence" value="ECO:0007669"/>
    <property type="project" value="UniProtKB-UniRule"/>
</dbReference>
<comment type="pathway">
    <text evidence="3 17">Protein modification; protein ubiquitination.</text>
</comment>
<dbReference type="GO" id="GO:0097505">
    <property type="term" value="C:Rad6-Rad18 complex"/>
    <property type="evidence" value="ECO:0007669"/>
    <property type="project" value="TreeGrafter"/>
</dbReference>
<evidence type="ECO:0000256" key="13">
    <source>
        <dbReference type="ARBA" id="ARBA00023125"/>
    </source>
</evidence>
<dbReference type="SMART" id="SM00734">
    <property type="entry name" value="ZnF_Rad18"/>
    <property type="match status" value="1"/>
</dbReference>
<evidence type="ECO:0000256" key="17">
    <source>
        <dbReference type="RuleBase" id="RU368093"/>
    </source>
</evidence>
<comment type="caution">
    <text evidence="21">The sequence shown here is derived from an EMBL/GenBank/DDBJ whole genome shotgun (WGS) entry which is preliminary data.</text>
</comment>
<evidence type="ECO:0000256" key="2">
    <source>
        <dbReference type="ARBA" id="ARBA00004123"/>
    </source>
</evidence>
<evidence type="ECO:0000256" key="16">
    <source>
        <dbReference type="PROSITE-ProRule" id="PRU00175"/>
    </source>
</evidence>
<feature type="domain" description="SAP" evidence="20">
    <location>
        <begin position="247"/>
        <end position="281"/>
    </location>
</feature>
<proteinExistence type="inferred from homology"/>
<evidence type="ECO:0000256" key="10">
    <source>
        <dbReference type="ARBA" id="ARBA00022771"/>
    </source>
</evidence>
<dbReference type="InterPro" id="IPR006642">
    <property type="entry name" value="Rad18_UBZ4"/>
</dbReference>
<feature type="region of interest" description="Disordered" evidence="18">
    <location>
        <begin position="204"/>
        <end position="240"/>
    </location>
</feature>
<dbReference type="GO" id="GO:0008270">
    <property type="term" value="F:zinc ion binding"/>
    <property type="evidence" value="ECO:0007669"/>
    <property type="project" value="UniProtKB-KW"/>
</dbReference>
<feature type="domain" description="RING-type" evidence="19">
    <location>
        <begin position="34"/>
        <end position="72"/>
    </location>
</feature>
<evidence type="ECO:0000256" key="18">
    <source>
        <dbReference type="SAM" id="MobiDB-lite"/>
    </source>
</evidence>
<dbReference type="GO" id="GO:0061630">
    <property type="term" value="F:ubiquitin protein ligase activity"/>
    <property type="evidence" value="ECO:0007669"/>
    <property type="project" value="UniProtKB-UniRule"/>
</dbReference>
<keyword evidence="15 17" id="KW-0539">Nucleus</keyword>
<reference evidence="21" key="2">
    <citation type="submission" date="2023-06" db="EMBL/GenBank/DDBJ databases">
        <authorList>
            <consortium name="Lawrence Berkeley National Laboratory"/>
            <person name="Haridas S."/>
            <person name="Hensen N."/>
            <person name="Bonometti L."/>
            <person name="Westerberg I."/>
            <person name="Brannstrom I.O."/>
            <person name="Guillou S."/>
            <person name="Cros-Aarteil S."/>
            <person name="Calhoun S."/>
            <person name="Kuo A."/>
            <person name="Mondo S."/>
            <person name="Pangilinan J."/>
            <person name="Riley R."/>
            <person name="Labutti K."/>
            <person name="Andreopoulos B."/>
            <person name="Lipzen A."/>
            <person name="Chen C."/>
            <person name="Yanf M."/>
            <person name="Daum C."/>
            <person name="Ng V."/>
            <person name="Clum A."/>
            <person name="Steindorff A."/>
            <person name="Ohm R."/>
            <person name="Martin F."/>
            <person name="Silar P."/>
            <person name="Natvig D."/>
            <person name="Lalanne C."/>
            <person name="Gautier V."/>
            <person name="Ament-Velasquez S.L."/>
            <person name="Kruys A."/>
            <person name="Hutchinson M.I."/>
            <person name="Powell A.J."/>
            <person name="Barry K."/>
            <person name="Miller A.N."/>
            <person name="Grigoriev I.V."/>
            <person name="Debuchy R."/>
            <person name="Gladieux P."/>
            <person name="Thoren M.H."/>
            <person name="Johannesson H."/>
        </authorList>
    </citation>
    <scope>NUCLEOTIDE SEQUENCE</scope>
    <source>
        <strain evidence="21">SMH4131-1</strain>
    </source>
</reference>
<comment type="function">
    <text evidence="17">E3 RING-finger protein, member of the UBC2/RAD6 epistasis group. Associates to the E2 ubiquitin conjugating enzyme UBC2/RAD6 to form the UBC2-RAD18 ubiquitin ligase complex involved in postreplicative repair (PRR) of damaged DNA.</text>
</comment>
<evidence type="ECO:0000256" key="5">
    <source>
        <dbReference type="ARBA" id="ARBA00012483"/>
    </source>
</evidence>
<dbReference type="EC" id="2.3.2.27" evidence="5 17"/>
<comment type="subcellular location">
    <subcellularLocation>
        <location evidence="2 17">Nucleus</location>
    </subcellularLocation>
</comment>
<comment type="similarity">
    <text evidence="4 17">Belongs to the RAD18 family.</text>
</comment>
<dbReference type="InterPro" id="IPR013083">
    <property type="entry name" value="Znf_RING/FYVE/PHD"/>
</dbReference>
<dbReference type="PROSITE" id="PS50800">
    <property type="entry name" value="SAP"/>
    <property type="match status" value="1"/>
</dbReference>
<feature type="compositionally biased region" description="Basic and acidic residues" evidence="18">
    <location>
        <begin position="357"/>
        <end position="368"/>
    </location>
</feature>
<dbReference type="Pfam" id="PF13923">
    <property type="entry name" value="zf-C3HC4_2"/>
    <property type="match status" value="1"/>
</dbReference>
<organism evidence="21 22">
    <name type="scientific">Cercophora scortea</name>
    <dbReference type="NCBI Taxonomy" id="314031"/>
    <lineage>
        <taxon>Eukaryota</taxon>
        <taxon>Fungi</taxon>
        <taxon>Dikarya</taxon>
        <taxon>Ascomycota</taxon>
        <taxon>Pezizomycotina</taxon>
        <taxon>Sordariomycetes</taxon>
        <taxon>Sordariomycetidae</taxon>
        <taxon>Sordariales</taxon>
        <taxon>Lasiosphaeriaceae</taxon>
        <taxon>Cercophora</taxon>
    </lineage>
</organism>
<evidence type="ECO:0000256" key="8">
    <source>
        <dbReference type="ARBA" id="ARBA00022723"/>
    </source>
</evidence>
<evidence type="ECO:0000313" key="21">
    <source>
        <dbReference type="EMBL" id="KAK3324746.1"/>
    </source>
</evidence>
<keyword evidence="22" id="KW-1185">Reference proteome</keyword>
<dbReference type="GO" id="GO:0006281">
    <property type="term" value="P:DNA repair"/>
    <property type="evidence" value="ECO:0007669"/>
    <property type="project" value="UniProtKB-KW"/>
</dbReference>
<dbReference type="InterPro" id="IPR017907">
    <property type="entry name" value="Znf_RING_CS"/>
</dbReference>
<dbReference type="GO" id="GO:0006513">
    <property type="term" value="P:protein monoubiquitination"/>
    <property type="evidence" value="ECO:0007669"/>
    <property type="project" value="InterPro"/>
</dbReference>
<evidence type="ECO:0000256" key="3">
    <source>
        <dbReference type="ARBA" id="ARBA00004906"/>
    </source>
</evidence>
<dbReference type="Proteomes" id="UP001286456">
    <property type="component" value="Unassembled WGS sequence"/>
</dbReference>
<dbReference type="PANTHER" id="PTHR14134:SF2">
    <property type="entry name" value="E3 UBIQUITIN-PROTEIN LIGASE RAD18"/>
    <property type="match status" value="1"/>
</dbReference>
<keyword evidence="13 17" id="KW-0238">DNA-binding</keyword>
<name>A0AAE0IGM9_9PEZI</name>
<keyword evidence="9 17" id="KW-0227">DNA damage</keyword>
<evidence type="ECO:0000256" key="4">
    <source>
        <dbReference type="ARBA" id="ARBA00009506"/>
    </source>
</evidence>
<evidence type="ECO:0000256" key="14">
    <source>
        <dbReference type="ARBA" id="ARBA00023204"/>
    </source>
</evidence>
<evidence type="ECO:0000256" key="12">
    <source>
        <dbReference type="ARBA" id="ARBA00022833"/>
    </source>
</evidence>
<comment type="subunit">
    <text evidence="17">Interacts with E2 UBC2, forming a complex with ubiquitin ligase activity.</text>
</comment>
<dbReference type="InterPro" id="IPR003034">
    <property type="entry name" value="SAP_dom"/>
</dbReference>
<dbReference type="Gene3D" id="3.30.40.10">
    <property type="entry name" value="Zinc/RING finger domain, C3HC4 (zinc finger)"/>
    <property type="match status" value="1"/>
</dbReference>
<keyword evidence="12 17" id="KW-0862">Zinc</keyword>
<dbReference type="EMBL" id="JAUEPO010000004">
    <property type="protein sequence ID" value="KAK3324746.1"/>
    <property type="molecule type" value="Genomic_DNA"/>
</dbReference>
<feature type="region of interest" description="Disordered" evidence="18">
    <location>
        <begin position="110"/>
        <end position="153"/>
    </location>
</feature>
<evidence type="ECO:0000259" key="19">
    <source>
        <dbReference type="PROSITE" id="PS50089"/>
    </source>
</evidence>
<dbReference type="NCBIfam" id="TIGR00599">
    <property type="entry name" value="rad18"/>
    <property type="match status" value="1"/>
</dbReference>
<evidence type="ECO:0000256" key="15">
    <source>
        <dbReference type="ARBA" id="ARBA00023242"/>
    </source>
</evidence>
<comment type="catalytic activity">
    <reaction evidence="1 17">
        <text>S-ubiquitinyl-[E2 ubiquitin-conjugating enzyme]-L-cysteine + [acceptor protein]-L-lysine = [E2 ubiquitin-conjugating enzyme]-L-cysteine + N(6)-ubiquitinyl-[acceptor protein]-L-lysine.</text>
        <dbReference type="EC" id="2.3.2.27"/>
    </reaction>
</comment>
<dbReference type="CDD" id="cd23148">
    <property type="entry name" value="RING-HC_ScRAD18-like"/>
    <property type="match status" value="1"/>
</dbReference>
<keyword evidence="10 16" id="KW-0863">Zinc-finger</keyword>
<evidence type="ECO:0000256" key="9">
    <source>
        <dbReference type="ARBA" id="ARBA00022763"/>
    </source>
</evidence>
<protein>
    <recommendedName>
        <fullName evidence="6 17">Postreplication repair E3 ubiquitin-protein ligase RAD18</fullName>
        <ecNumber evidence="5 17">2.3.2.27</ecNumber>
    </recommendedName>
    <alternativeName>
        <fullName evidence="17">RING-type E3 ubiquitin transferase RAD18</fullName>
    </alternativeName>
</protein>
<dbReference type="Gene3D" id="3.30.160.60">
    <property type="entry name" value="Classic Zinc Finger"/>
    <property type="match status" value="1"/>
</dbReference>
<evidence type="ECO:0000256" key="11">
    <source>
        <dbReference type="ARBA" id="ARBA00022786"/>
    </source>
</evidence>
<evidence type="ECO:0000256" key="6">
    <source>
        <dbReference type="ARBA" id="ARBA00015551"/>
    </source>
</evidence>
<dbReference type="GO" id="GO:0006301">
    <property type="term" value="P:DNA damage tolerance"/>
    <property type="evidence" value="ECO:0007669"/>
    <property type="project" value="InterPro"/>
</dbReference>
<dbReference type="FunFam" id="3.30.40.10:FF:000172">
    <property type="entry name" value="E3 ubiquitin-protein ligase RAD18"/>
    <property type="match status" value="1"/>
</dbReference>
<dbReference type="AlphaFoldDB" id="A0AAE0IGM9"/>
<feature type="region of interest" description="Disordered" evidence="18">
    <location>
        <begin position="356"/>
        <end position="459"/>
    </location>
</feature>
<evidence type="ECO:0000256" key="7">
    <source>
        <dbReference type="ARBA" id="ARBA00022679"/>
    </source>
</evidence>
<dbReference type="PANTHER" id="PTHR14134">
    <property type="entry name" value="E3 UBIQUITIN-PROTEIN LIGASE RAD18"/>
    <property type="match status" value="1"/>
</dbReference>
<dbReference type="GO" id="GO:0005634">
    <property type="term" value="C:nucleus"/>
    <property type="evidence" value="ECO:0007669"/>
    <property type="project" value="UniProtKB-SubCell"/>
</dbReference>
<dbReference type="SMART" id="SM00513">
    <property type="entry name" value="SAP"/>
    <property type="match status" value="1"/>
</dbReference>
<accession>A0AAE0IGM9</accession>
<keyword evidence="8 17" id="KW-0479">Metal-binding</keyword>
<dbReference type="InterPro" id="IPR039577">
    <property type="entry name" value="Rad18"/>
</dbReference>
<dbReference type="SUPFAM" id="SSF57850">
    <property type="entry name" value="RING/U-box"/>
    <property type="match status" value="1"/>
</dbReference>
<dbReference type="InterPro" id="IPR004580">
    <property type="entry name" value="Rad18_fungi"/>
</dbReference>
<dbReference type="InterPro" id="IPR001841">
    <property type="entry name" value="Znf_RING"/>
</dbReference>
<keyword evidence="14 17" id="KW-0234">DNA repair</keyword>
<evidence type="ECO:0000313" key="22">
    <source>
        <dbReference type="Proteomes" id="UP001286456"/>
    </source>
</evidence>
<evidence type="ECO:0000259" key="20">
    <source>
        <dbReference type="PROSITE" id="PS50800"/>
    </source>
</evidence>
<dbReference type="SMART" id="SM00184">
    <property type="entry name" value="RING"/>
    <property type="match status" value="1"/>
</dbReference>
<sequence>MDVFNDETFNVPDSTDWLGTPLAGLMQVEQAFRCHVCKDFYQSPMLTSCNHTFCSLCIRRCLSVDGNCPLCRASDQESKLRGNWALREAVDSFVAARDALLQIARAPPAVATTAPSSPKRKAVDLAGPEEDYPETKRPRMSTRSSKTKSAETTAAMMRAEIDVPESRDTTNYESDDGLVECPICSARIKMEHINTHIDSSCTAYTQPKRASPSPSISTTTRHRNTSFAPARPPSTAKAPERLPTLNYSMLKDTALRKKMNELGIPASGSRQMMERRHQEWMTLWNANCDSARPKKRQELLHDLDIWEKTMGARAPTTSRAATIGAQIKDKNFDGAAWAAKHDTSFQDLIASARRTRKQVEQKTRENSGAERASAGLELVPGESETEPGAGHVGTGLPQHPEASRVEFMDLTLPPSSQAELPDIPELNGAQRGPYSCATGEDVNGEPPSFPMRGADSAPL</sequence>
<keyword evidence="7 17" id="KW-0808">Transferase</keyword>